<dbReference type="STRING" id="538381.GCA_001696535_04404"/>
<evidence type="ECO:0000256" key="1">
    <source>
        <dbReference type="SAM" id="MobiDB-lite"/>
    </source>
</evidence>
<keyword evidence="2" id="KW-0812">Transmembrane</keyword>
<keyword evidence="2" id="KW-0472">Membrane</keyword>
<protein>
    <submittedName>
        <fullName evidence="3">Uncharacterized membrane protein</fullName>
    </submittedName>
</protein>
<feature type="transmembrane region" description="Helical" evidence="2">
    <location>
        <begin position="72"/>
        <end position="90"/>
    </location>
</feature>
<evidence type="ECO:0000256" key="2">
    <source>
        <dbReference type="SAM" id="Phobius"/>
    </source>
</evidence>
<dbReference type="PIRSF" id="PIRSF032162">
    <property type="entry name" value="UCP032162_imp"/>
    <property type="match status" value="1"/>
</dbReference>
<reference evidence="3 4" key="1">
    <citation type="submission" date="2017-08" db="EMBL/GenBank/DDBJ databases">
        <authorList>
            <person name="de Groot N.N."/>
        </authorList>
    </citation>
    <scope>NUCLEOTIDE SEQUENCE [LARGE SCALE GENOMIC DNA]</scope>
    <source>
        <strain evidence="3 4">USBA 352</strain>
    </source>
</reference>
<keyword evidence="2" id="KW-1133">Transmembrane helix</keyword>
<dbReference type="Proteomes" id="UP000219331">
    <property type="component" value="Unassembled WGS sequence"/>
</dbReference>
<proteinExistence type="predicted"/>
<dbReference type="AlphaFoldDB" id="A0A285S107"/>
<dbReference type="InterPro" id="IPR019253">
    <property type="entry name" value="DUF2244_TM"/>
</dbReference>
<feature type="transmembrane region" description="Helical" evidence="2">
    <location>
        <begin position="47"/>
        <end position="66"/>
    </location>
</feature>
<keyword evidence="4" id="KW-1185">Reference proteome</keyword>
<organism evidence="3 4">
    <name type="scientific">Stappia indica</name>
    <dbReference type="NCBI Taxonomy" id="538381"/>
    <lineage>
        <taxon>Bacteria</taxon>
        <taxon>Pseudomonadati</taxon>
        <taxon>Pseudomonadota</taxon>
        <taxon>Alphaproteobacteria</taxon>
        <taxon>Hyphomicrobiales</taxon>
        <taxon>Stappiaceae</taxon>
        <taxon>Stappia</taxon>
    </lineage>
</organism>
<name>A0A285S107_9HYPH</name>
<gene>
    <name evidence="3" type="ORF">SAMN05421512_103292</name>
</gene>
<dbReference type="OrthoDB" id="9808190at2"/>
<sequence>MTSGNPKTERPDPHALSSDPVQADPDAPFFAALLTPYRSLGPSGFRILMLVVCAICLTAGLLFLSLGAWPVFGFLGLDILLIFFAFRWNYRAARAFEEVQVSRTEIRIRKVLASGREQLYSCNPFWARLDVREEEDEGVVRITLTARGMSVDIGGFLNPEDRTSFAGALRRAVALAKAGGPQPDLPATA</sequence>
<evidence type="ECO:0000313" key="3">
    <source>
        <dbReference type="EMBL" id="SOC00503.1"/>
    </source>
</evidence>
<dbReference type="EMBL" id="OBML01000003">
    <property type="protein sequence ID" value="SOC00503.1"/>
    <property type="molecule type" value="Genomic_DNA"/>
</dbReference>
<accession>A0A285S107</accession>
<dbReference type="RefSeq" id="WP_083206520.1">
    <property type="nucleotide sequence ID" value="NZ_MBQE01000006.1"/>
</dbReference>
<feature type="region of interest" description="Disordered" evidence="1">
    <location>
        <begin position="1"/>
        <end position="22"/>
    </location>
</feature>
<evidence type="ECO:0000313" key="4">
    <source>
        <dbReference type="Proteomes" id="UP000219331"/>
    </source>
</evidence>
<dbReference type="InterPro" id="IPR016990">
    <property type="entry name" value="UCP032162_TM"/>
</dbReference>
<dbReference type="Pfam" id="PF10003">
    <property type="entry name" value="DUF2244"/>
    <property type="match status" value="1"/>
</dbReference>